<feature type="domain" description="Tryptophan synthase beta chain-like PALP" evidence="13">
    <location>
        <begin position="95"/>
        <end position="332"/>
    </location>
</feature>
<dbReference type="NCBIfam" id="TIGR00260">
    <property type="entry name" value="thrC"/>
    <property type="match status" value="1"/>
</dbReference>
<dbReference type="InterPro" id="IPR036052">
    <property type="entry name" value="TrpB-like_PALP_sf"/>
</dbReference>
<evidence type="ECO:0000313" key="15">
    <source>
        <dbReference type="EMBL" id="TDX52491.1"/>
    </source>
</evidence>
<protein>
    <recommendedName>
        <fullName evidence="6 11">Threonine synthase</fullName>
        <ecNumber evidence="5 11">4.2.3.1</ecNumber>
    </recommendedName>
</protein>
<evidence type="ECO:0000256" key="10">
    <source>
        <dbReference type="ARBA" id="ARBA00049144"/>
    </source>
</evidence>
<keyword evidence="7" id="KW-0028">Amino-acid biosynthesis</keyword>
<evidence type="ECO:0000256" key="1">
    <source>
        <dbReference type="ARBA" id="ARBA00001933"/>
    </source>
</evidence>
<gene>
    <name evidence="15" type="ORF">C7959_10654</name>
</gene>
<dbReference type="GO" id="GO:0009088">
    <property type="term" value="P:threonine biosynthetic process"/>
    <property type="evidence" value="ECO:0007669"/>
    <property type="project" value="UniProtKB-UniRule"/>
</dbReference>
<dbReference type="EMBL" id="SOEG01000006">
    <property type="protein sequence ID" value="TDX52491.1"/>
    <property type="molecule type" value="Genomic_DNA"/>
</dbReference>
<dbReference type="EC" id="4.2.3.1" evidence="5 11"/>
<comment type="pathway">
    <text evidence="3">Amino-acid biosynthesis; L-threonine biosynthesis; L-threonine from L-aspartate: step 5/5.</text>
</comment>
<dbReference type="InterPro" id="IPR037158">
    <property type="entry name" value="Thr_synth_N_sf"/>
</dbReference>
<evidence type="ECO:0000256" key="2">
    <source>
        <dbReference type="ARBA" id="ARBA00003648"/>
    </source>
</evidence>
<dbReference type="Pfam" id="PF24857">
    <property type="entry name" value="THR4_C"/>
    <property type="match status" value="1"/>
</dbReference>
<accession>A0A4R8GZZ5</accession>
<dbReference type="PANTHER" id="PTHR43515">
    <property type="entry name" value="THREONINE SYNTHASE-LIKE 1"/>
    <property type="match status" value="1"/>
</dbReference>
<dbReference type="InterPro" id="IPR029144">
    <property type="entry name" value="Thr_synth_N"/>
</dbReference>
<evidence type="ECO:0000259" key="14">
    <source>
        <dbReference type="Pfam" id="PF14821"/>
    </source>
</evidence>
<dbReference type="GO" id="GO:0004795">
    <property type="term" value="F:threonine synthase activity"/>
    <property type="evidence" value="ECO:0007669"/>
    <property type="project" value="UniProtKB-UniRule"/>
</dbReference>
<evidence type="ECO:0000256" key="9">
    <source>
        <dbReference type="ARBA" id="ARBA00022898"/>
    </source>
</evidence>
<name>A0A4R8GZZ5_9FIRM</name>
<dbReference type="Gene3D" id="3.90.1380.10">
    <property type="entry name" value="Threonine synthase, N-terminal domain"/>
    <property type="match status" value="1"/>
</dbReference>
<reference evidence="15 16" key="1">
    <citation type="submission" date="2019-03" db="EMBL/GenBank/DDBJ databases">
        <title>Subsurface microbial communities from deep shales in Ohio and West Virginia, USA.</title>
        <authorList>
            <person name="Wrighton K."/>
        </authorList>
    </citation>
    <scope>NUCLEOTIDE SEQUENCE [LARGE SCALE GENOMIC DNA]</scope>
    <source>
        <strain evidence="15 16">MSL 6dP</strain>
    </source>
</reference>
<dbReference type="InterPro" id="IPR004450">
    <property type="entry name" value="Thr_synthase-like"/>
</dbReference>
<evidence type="ECO:0000256" key="7">
    <source>
        <dbReference type="ARBA" id="ARBA00022605"/>
    </source>
</evidence>
<dbReference type="RefSeq" id="WP_134115666.1">
    <property type="nucleotide sequence ID" value="NZ_SOEG01000006.1"/>
</dbReference>
<comment type="cofactor">
    <cofactor evidence="1 12">
        <name>pyridoxal 5'-phosphate</name>
        <dbReference type="ChEBI" id="CHEBI:597326"/>
    </cofactor>
</comment>
<dbReference type="InterPro" id="IPR001926">
    <property type="entry name" value="TrpB-like_PALP"/>
</dbReference>
<dbReference type="PROSITE" id="PS00165">
    <property type="entry name" value="DEHYDRATASE_SER_THR"/>
    <property type="match status" value="1"/>
</dbReference>
<dbReference type="Pfam" id="PF14821">
    <property type="entry name" value="Thr_synth_N"/>
    <property type="match status" value="1"/>
</dbReference>
<comment type="catalytic activity">
    <reaction evidence="10">
        <text>O-phospho-L-homoserine + H2O = L-threonine + phosphate</text>
        <dbReference type="Rhea" id="RHEA:10840"/>
        <dbReference type="ChEBI" id="CHEBI:15377"/>
        <dbReference type="ChEBI" id="CHEBI:43474"/>
        <dbReference type="ChEBI" id="CHEBI:57590"/>
        <dbReference type="ChEBI" id="CHEBI:57926"/>
        <dbReference type="EC" id="4.2.3.1"/>
    </reaction>
</comment>
<dbReference type="AlphaFoldDB" id="A0A4R8GZZ5"/>
<evidence type="ECO:0000313" key="16">
    <source>
        <dbReference type="Proteomes" id="UP000295832"/>
    </source>
</evidence>
<sequence length="497" mass="56205">MKYISTRGNYEGVSAAEAIRLGMVPEGGLFVPETVPAFSRDEIYQMNELKYQEIAYQILEKFLTDYSQEELKEVIDAAYNENSFVDQDIAPVVKLDDNLYILELWHGPTAAFKDMALQILPHLLVKAINKSDSDKEVVILVATSGDTGKAALEGFKDVDGIKIIVFYPDDGVSKVQEAQMLTTEGDNTTVVSVKGNFDDCQSAVKEIFADKEFNNLINHNNYQFSSANSINWGRLVPQIIYYFSTYAYLLRDERISKGEKINISVPTGNFGNILAAYYASQMGLAVNKFICASNTNKVLTDFLNTGIYDINRDFHKTISPSMDILISSNLERFLFEMTGHDTDKINQWYKDLKETGKFEVDEATRKKIQGLFVGEWTTEEETKDIITEVFKEYDYTLDTHTAVGVDSYQKYVAETRDNTITIIDSTANPYKFSKSVLEALEGDVAEENEFKILKKLNEVTGLEIHRGLRGLEEKEIRHNRNCNTTAIKAEVKDILGI</sequence>
<keyword evidence="16" id="KW-1185">Reference proteome</keyword>
<dbReference type="InterPro" id="IPR000634">
    <property type="entry name" value="Ser/Thr_deHydtase_PyrdxlP-BS"/>
</dbReference>
<evidence type="ECO:0000256" key="11">
    <source>
        <dbReference type="NCBIfam" id="TIGR00260"/>
    </source>
</evidence>
<organism evidence="15 16">
    <name type="scientific">Orenia marismortui</name>
    <dbReference type="NCBI Taxonomy" id="46469"/>
    <lineage>
        <taxon>Bacteria</taxon>
        <taxon>Bacillati</taxon>
        <taxon>Bacillota</taxon>
        <taxon>Clostridia</taxon>
        <taxon>Halanaerobiales</taxon>
        <taxon>Halobacteroidaceae</taxon>
        <taxon>Orenia</taxon>
    </lineage>
</organism>
<evidence type="ECO:0000256" key="4">
    <source>
        <dbReference type="ARBA" id="ARBA00005517"/>
    </source>
</evidence>
<evidence type="ECO:0000256" key="3">
    <source>
        <dbReference type="ARBA" id="ARBA00004979"/>
    </source>
</evidence>
<dbReference type="Gene3D" id="3.40.50.1100">
    <property type="match status" value="2"/>
</dbReference>
<feature type="domain" description="Threonine synthase N-terminal" evidence="14">
    <location>
        <begin position="2"/>
        <end position="79"/>
    </location>
</feature>
<comment type="caution">
    <text evidence="15">The sequence shown here is derived from an EMBL/GenBank/DDBJ whole genome shotgun (WGS) entry which is preliminary data.</text>
</comment>
<evidence type="ECO:0000259" key="13">
    <source>
        <dbReference type="Pfam" id="PF00291"/>
    </source>
</evidence>
<evidence type="ECO:0000256" key="5">
    <source>
        <dbReference type="ARBA" id="ARBA00013028"/>
    </source>
</evidence>
<evidence type="ECO:0000256" key="6">
    <source>
        <dbReference type="ARBA" id="ARBA00018679"/>
    </source>
</evidence>
<keyword evidence="8" id="KW-0791">Threonine biosynthesis</keyword>
<dbReference type="STRING" id="926561.GCA_000379025_00763"/>
<dbReference type="Pfam" id="PF00291">
    <property type="entry name" value="PALP"/>
    <property type="match status" value="1"/>
</dbReference>
<dbReference type="GO" id="GO:0030170">
    <property type="term" value="F:pyridoxal phosphate binding"/>
    <property type="evidence" value="ECO:0007669"/>
    <property type="project" value="InterPro"/>
</dbReference>
<evidence type="ECO:0000256" key="12">
    <source>
        <dbReference type="PIRSR" id="PIRSR604450-51"/>
    </source>
</evidence>
<evidence type="ECO:0000256" key="8">
    <source>
        <dbReference type="ARBA" id="ARBA00022697"/>
    </source>
</evidence>
<dbReference type="UniPathway" id="UPA00050">
    <property type="reaction ID" value="UER00065"/>
</dbReference>
<feature type="modified residue" description="N6-(pyridoxal phosphate)lysine" evidence="12">
    <location>
        <position position="113"/>
    </location>
</feature>
<dbReference type="GO" id="GO:0005737">
    <property type="term" value="C:cytoplasm"/>
    <property type="evidence" value="ECO:0007669"/>
    <property type="project" value="TreeGrafter"/>
</dbReference>
<dbReference type="PANTHER" id="PTHR43515:SF1">
    <property type="entry name" value="THREONINE SYNTHASE-LIKE 1"/>
    <property type="match status" value="1"/>
</dbReference>
<comment type="function">
    <text evidence="2">Catalyzes the gamma-elimination of phosphate from L-phosphohomoserine and the beta-addition of water to produce L-threonine.</text>
</comment>
<comment type="similarity">
    <text evidence="4">Belongs to the threonine synthase family.</text>
</comment>
<dbReference type="SUPFAM" id="SSF53686">
    <property type="entry name" value="Tryptophan synthase beta subunit-like PLP-dependent enzymes"/>
    <property type="match status" value="1"/>
</dbReference>
<keyword evidence="9 12" id="KW-0663">Pyridoxal phosphate</keyword>
<dbReference type="Proteomes" id="UP000295832">
    <property type="component" value="Unassembled WGS sequence"/>
</dbReference>
<dbReference type="CDD" id="cd01560">
    <property type="entry name" value="Thr-synth_2"/>
    <property type="match status" value="1"/>
</dbReference>
<proteinExistence type="inferred from homology"/>